<evidence type="ECO:0000313" key="2">
    <source>
        <dbReference type="Proteomes" id="UP000708208"/>
    </source>
</evidence>
<reference evidence="1" key="1">
    <citation type="submission" date="2021-06" db="EMBL/GenBank/DDBJ databases">
        <authorList>
            <person name="Hodson N. C."/>
            <person name="Mongue J. A."/>
            <person name="Jaron S. K."/>
        </authorList>
    </citation>
    <scope>NUCLEOTIDE SEQUENCE</scope>
</reference>
<name>A0A8J2K4X0_9HEXA</name>
<sequence>GRLNNHSAQGGEKRHLALTECLDCHVTNTPEKMHLSEVLKKKIKFLFGR</sequence>
<proteinExistence type="predicted"/>
<dbReference type="EMBL" id="CAJVCH010157742">
    <property type="protein sequence ID" value="CAG7728056.1"/>
    <property type="molecule type" value="Genomic_DNA"/>
</dbReference>
<keyword evidence="2" id="KW-1185">Reference proteome</keyword>
<dbReference type="AlphaFoldDB" id="A0A8J2K4X0"/>
<organism evidence="1 2">
    <name type="scientific">Allacma fusca</name>
    <dbReference type="NCBI Taxonomy" id="39272"/>
    <lineage>
        <taxon>Eukaryota</taxon>
        <taxon>Metazoa</taxon>
        <taxon>Ecdysozoa</taxon>
        <taxon>Arthropoda</taxon>
        <taxon>Hexapoda</taxon>
        <taxon>Collembola</taxon>
        <taxon>Symphypleona</taxon>
        <taxon>Sminthuridae</taxon>
        <taxon>Allacma</taxon>
    </lineage>
</organism>
<comment type="caution">
    <text evidence="1">The sequence shown here is derived from an EMBL/GenBank/DDBJ whole genome shotgun (WGS) entry which is preliminary data.</text>
</comment>
<protein>
    <submittedName>
        <fullName evidence="1">Uncharacterized protein</fullName>
    </submittedName>
</protein>
<gene>
    <name evidence="1" type="ORF">AFUS01_LOCUS16866</name>
</gene>
<evidence type="ECO:0000313" key="1">
    <source>
        <dbReference type="EMBL" id="CAG7728056.1"/>
    </source>
</evidence>
<feature type="non-terminal residue" evidence="1">
    <location>
        <position position="1"/>
    </location>
</feature>
<dbReference type="Proteomes" id="UP000708208">
    <property type="component" value="Unassembled WGS sequence"/>
</dbReference>
<accession>A0A8J2K4X0</accession>